<reference evidence="1" key="1">
    <citation type="journal article" date="2015" name="Genome Announc.">
        <title>Complete Genome Sequence of the Bacteriochlorophyll b-Producing Photosynthetic Bacterium Blastochloris viridis.</title>
        <authorList>
            <person name="Tsukatani Y."/>
            <person name="Hirose Y."/>
            <person name="Harada J."/>
            <person name="Misawa N."/>
            <person name="Mori K."/>
            <person name="Inoue K."/>
            <person name="Tamiaki H."/>
        </authorList>
    </citation>
    <scope>NUCLEOTIDE SEQUENCE [LARGE SCALE GENOMIC DNA]</scope>
    <source>
        <strain evidence="1">DSM 133</strain>
    </source>
</reference>
<protein>
    <submittedName>
        <fullName evidence="1 2">Heme oxygenase</fullName>
    </submittedName>
</protein>
<evidence type="ECO:0000313" key="3">
    <source>
        <dbReference type="Proteomes" id="UP000065734"/>
    </source>
</evidence>
<dbReference type="InterPro" id="IPR016084">
    <property type="entry name" value="Haem_Oase-like_multi-hlx"/>
</dbReference>
<dbReference type="GO" id="GO:0004392">
    <property type="term" value="F:heme oxygenase (decyclizing) activity"/>
    <property type="evidence" value="ECO:0007669"/>
    <property type="project" value="InterPro"/>
</dbReference>
<dbReference type="STRING" id="1079.BVIR_2196"/>
<dbReference type="InterPro" id="IPR016053">
    <property type="entry name" value="Haem_Oase-like"/>
</dbReference>
<dbReference type="PATRIC" id="fig|1079.6.peg.2284"/>
<gene>
    <name evidence="1" type="ORF">BV133_2528</name>
    <name evidence="2" type="ORF">BVIRIDIS_16410</name>
</gene>
<accession>A0A0H5BI86</accession>
<dbReference type="KEGG" id="bvr:BVIR_2196"/>
<dbReference type="Pfam" id="PF01126">
    <property type="entry name" value="Heme_oxygenase"/>
    <property type="match status" value="1"/>
</dbReference>
<name>A0A0H5BI86_BLAVI</name>
<dbReference type="EMBL" id="AP014854">
    <property type="protein sequence ID" value="BAS00122.1"/>
    <property type="molecule type" value="Genomic_DNA"/>
</dbReference>
<reference evidence="3" key="3">
    <citation type="journal article" date="2016" name="Genome Announc.">
        <title>Revised genome sequence of the purple photosynthetic bacterium Blastochloris viridis.</title>
        <authorList>
            <person name="Liu L.N."/>
            <person name="Faulkner M."/>
            <person name="Liu X."/>
            <person name="Huang F."/>
            <person name="Darby A.C."/>
            <person name="Hall N."/>
        </authorList>
    </citation>
    <scope>NUCLEOTIDE SEQUENCE [LARGE SCALE GENOMIC DNA]</scope>
    <source>
        <strain evidence="3">ATCC 19567 / DSM 133 / F</strain>
    </source>
</reference>
<organism evidence="2 3">
    <name type="scientific">Blastochloris viridis</name>
    <name type="common">Rhodopseudomonas viridis</name>
    <dbReference type="NCBI Taxonomy" id="1079"/>
    <lineage>
        <taxon>Bacteria</taxon>
        <taxon>Pseudomonadati</taxon>
        <taxon>Pseudomonadota</taxon>
        <taxon>Alphaproteobacteria</taxon>
        <taxon>Hyphomicrobiales</taxon>
        <taxon>Blastochloridaceae</taxon>
        <taxon>Blastochloris</taxon>
    </lineage>
</organism>
<dbReference type="Gene3D" id="1.20.910.10">
    <property type="entry name" value="Heme oxygenase-like"/>
    <property type="match status" value="1"/>
</dbReference>
<dbReference type="SUPFAM" id="SSF48613">
    <property type="entry name" value="Heme oxygenase-like"/>
    <property type="match status" value="1"/>
</dbReference>
<evidence type="ECO:0000313" key="2">
    <source>
        <dbReference type="EMBL" id="CUU42627.1"/>
    </source>
</evidence>
<reference evidence="2" key="2">
    <citation type="submission" date="2015-11" db="EMBL/GenBank/DDBJ databases">
        <authorList>
            <person name="Zhang Y."/>
            <person name="Guo Z."/>
        </authorList>
    </citation>
    <scope>NUCLEOTIDE SEQUENCE</scope>
    <source>
        <strain evidence="2">1</strain>
    </source>
</reference>
<dbReference type="CDD" id="cd19166">
    <property type="entry name" value="HemeO-bac"/>
    <property type="match status" value="1"/>
</dbReference>
<dbReference type="GO" id="GO:0006788">
    <property type="term" value="P:heme oxidation"/>
    <property type="evidence" value="ECO:0007669"/>
    <property type="project" value="InterPro"/>
</dbReference>
<proteinExistence type="predicted"/>
<keyword evidence="3" id="KW-1185">Reference proteome</keyword>
<dbReference type="OrthoDB" id="9149607at2"/>
<dbReference type="Proteomes" id="UP000065734">
    <property type="component" value="Chromosome I"/>
</dbReference>
<dbReference type="AlphaFoldDB" id="A0A0H5BI86"/>
<sequence>MTSPTPLSRWRRLQAETDAVHRALDARIMAGAPFRDAGRYGRFLRMQLGFFRDIDALYGDGALGAVVPDLAERRRLALAEQDVRDLNIALPAAEAPVFAGAIDPPTALGWLYVAEGADLGSPFLLKETAKIGFDDSFGARHMRGHPEGRGKHWHRFTDALDAATLTPEEDARVTAGAFAAFARVTALFEAAGLADET</sequence>
<evidence type="ECO:0000313" key="1">
    <source>
        <dbReference type="EMBL" id="BAS00122.1"/>
    </source>
</evidence>
<dbReference type="RefSeq" id="WP_055037646.1">
    <property type="nucleotide sequence ID" value="NZ_AP014854.2"/>
</dbReference>
<dbReference type="EMBL" id="LN907867">
    <property type="protein sequence ID" value="CUU42627.1"/>
    <property type="molecule type" value="Genomic_DNA"/>
</dbReference>